<evidence type="ECO:0000313" key="3">
    <source>
        <dbReference type="Proteomes" id="UP000325122"/>
    </source>
</evidence>
<sequence>MIRGWVIFALSALALAAAPACSEIAEWQAHEARMARLPPECAERFDAFEQLESSIMHGDAFALTCAVEVWDEVSVEPFELFYIHWRVTGVKTPQLEAQARALEQQTLAVRIYRFHMENDFLAPFEASPETGCTVFDEPARSLILTGLGPPAQFGCFPGAPPVDDREIEALMERMERFPADCAARFPQRQGLADAADAGDAFGLHCAIEAWGDWETQAFELRYLYWRVTGEEPAGLDAMARAMEREAIAREISFLHFTIDYLAPIPFNAWTGCERFDAEARALIDRGQGPPPRRLCNRFGF</sequence>
<comment type="caution">
    <text evidence="2">The sequence shown here is derived from an EMBL/GenBank/DDBJ whole genome shotgun (WGS) entry which is preliminary data.</text>
</comment>
<dbReference type="AlphaFoldDB" id="A0A5M6ZC55"/>
<accession>A0A5M6ZC55</accession>
<dbReference type="Proteomes" id="UP000325122">
    <property type="component" value="Unassembled WGS sequence"/>
</dbReference>
<reference evidence="2 3" key="1">
    <citation type="submission" date="2019-09" db="EMBL/GenBank/DDBJ databases">
        <authorList>
            <person name="Kevbrin V."/>
            <person name="Grouzdev D.S."/>
        </authorList>
    </citation>
    <scope>NUCLEOTIDE SEQUENCE [LARGE SCALE GENOMIC DNA]</scope>
    <source>
        <strain evidence="2 3">G-192</strain>
    </source>
</reference>
<feature type="chain" id="PRO_5024272627" description="DUF1311 domain-containing protein" evidence="1">
    <location>
        <begin position="23"/>
        <end position="300"/>
    </location>
</feature>
<feature type="signal peptide" evidence="1">
    <location>
        <begin position="1"/>
        <end position="22"/>
    </location>
</feature>
<name>A0A5M6ZC55_9PROT</name>
<protein>
    <recommendedName>
        <fullName evidence="4">DUF1311 domain-containing protein</fullName>
    </recommendedName>
</protein>
<keyword evidence="1" id="KW-0732">Signal</keyword>
<gene>
    <name evidence="2" type="ORF">F1654_10845</name>
</gene>
<dbReference type="EMBL" id="VWOJ01000003">
    <property type="protein sequence ID" value="KAA5802316.1"/>
    <property type="molecule type" value="Genomic_DNA"/>
</dbReference>
<organism evidence="2 3">
    <name type="scientific">Alkalicaulis satelles</name>
    <dbReference type="NCBI Taxonomy" id="2609175"/>
    <lineage>
        <taxon>Bacteria</taxon>
        <taxon>Pseudomonadati</taxon>
        <taxon>Pseudomonadota</taxon>
        <taxon>Alphaproteobacteria</taxon>
        <taxon>Maricaulales</taxon>
        <taxon>Maricaulaceae</taxon>
        <taxon>Alkalicaulis</taxon>
    </lineage>
</organism>
<keyword evidence="3" id="KW-1185">Reference proteome</keyword>
<evidence type="ECO:0000313" key="2">
    <source>
        <dbReference type="EMBL" id="KAA5802316.1"/>
    </source>
</evidence>
<dbReference type="RefSeq" id="WP_150023566.1">
    <property type="nucleotide sequence ID" value="NZ_VWOJ01000003.1"/>
</dbReference>
<evidence type="ECO:0000256" key="1">
    <source>
        <dbReference type="SAM" id="SignalP"/>
    </source>
</evidence>
<evidence type="ECO:0008006" key="4">
    <source>
        <dbReference type="Google" id="ProtNLM"/>
    </source>
</evidence>
<proteinExistence type="predicted"/>